<name>A0AAE7XM98_9CAUD</name>
<gene>
    <name evidence="1" type="ORF">pEaSNUABM33_00056</name>
</gene>
<protein>
    <submittedName>
        <fullName evidence="1">Uncharacterized protein</fullName>
    </submittedName>
</protein>
<organism evidence="1 2">
    <name type="scientific">Erwinia phage pEa_SNUABM_33</name>
    <dbReference type="NCBI Taxonomy" id="2869556"/>
    <lineage>
        <taxon>Viruses</taxon>
        <taxon>Duplodnaviria</taxon>
        <taxon>Heunggongvirae</taxon>
        <taxon>Uroviricota</taxon>
        <taxon>Caudoviricetes</taxon>
        <taxon>Alexandravirus</taxon>
        <taxon>Alexandravirus SNUABM33</taxon>
    </lineage>
</organism>
<proteinExistence type="predicted"/>
<dbReference type="Proteomes" id="UP000827805">
    <property type="component" value="Segment"/>
</dbReference>
<sequence>MNLEHVQLATVAVVNLVNEMKSEAEKQGFEVKDTTDGIRIFYPGFNGSQEYDFLRLSRMALVGVVSKCPFKIKLDERYGPVMLPEIDLDAYEGDFPTTREMFGTLNKELREFLAAQGDLAPAHIFWSQAEAPGVNASKEERDYFAVLGNVYEDGRFRNLTITLNHFSYIYLTANVKYAVLENPERGQYVDLHEDSDKAYGEICWEVFSRVKRELHTVQS</sequence>
<keyword evidence="2" id="KW-1185">Reference proteome</keyword>
<dbReference type="EMBL" id="MZ443779">
    <property type="protein sequence ID" value="QZE57932.1"/>
    <property type="molecule type" value="Genomic_DNA"/>
</dbReference>
<evidence type="ECO:0000313" key="1">
    <source>
        <dbReference type="EMBL" id="QZE57932.1"/>
    </source>
</evidence>
<reference evidence="1 2" key="1">
    <citation type="submission" date="2021-06" db="EMBL/GenBank/DDBJ databases">
        <title>Complete genome sequence of Erwinia phage pEa_SNUABM_33.</title>
        <authorList>
            <person name="Kim S.G."/>
            <person name="Park S.C."/>
        </authorList>
    </citation>
    <scope>NUCLEOTIDE SEQUENCE [LARGE SCALE GENOMIC DNA]</scope>
</reference>
<accession>A0AAE7XM98</accession>
<evidence type="ECO:0000313" key="2">
    <source>
        <dbReference type="Proteomes" id="UP000827805"/>
    </source>
</evidence>